<gene>
    <name evidence="11" type="primary">eif5a</name>
    <name evidence="13" type="ORF">Sv326_0167</name>
</gene>
<dbReference type="InterPro" id="IPR008991">
    <property type="entry name" value="Translation_prot_SH3-like_sf"/>
</dbReference>
<comment type="subcellular location">
    <subcellularLocation>
        <location evidence="2 11">Cytoplasm</location>
    </subcellularLocation>
</comment>
<dbReference type="GO" id="GO:0045905">
    <property type="term" value="P:positive regulation of translational termination"/>
    <property type="evidence" value="ECO:0007669"/>
    <property type="project" value="InterPro"/>
</dbReference>
<name>A0A7D6BN11_FERL1</name>
<keyword evidence="7 11" id="KW-0648">Protein biosynthesis</keyword>
<keyword evidence="5 11" id="KW-0963">Cytoplasm</keyword>
<dbReference type="KEGG" id="flt:Sv326_0167"/>
<dbReference type="EMBL" id="CP058998">
    <property type="protein sequence ID" value="QLJ52342.1"/>
    <property type="molecule type" value="Genomic_DNA"/>
</dbReference>
<dbReference type="InterPro" id="IPR001884">
    <property type="entry name" value="IF5A-like"/>
</dbReference>
<evidence type="ECO:0000256" key="10">
    <source>
        <dbReference type="ARBA" id="ARBA00032163"/>
    </source>
</evidence>
<evidence type="ECO:0000256" key="11">
    <source>
        <dbReference type="HAMAP-Rule" id="MF_00085"/>
    </source>
</evidence>
<dbReference type="InterPro" id="IPR048670">
    <property type="entry name" value="IF5A-like_N"/>
</dbReference>
<evidence type="ECO:0000256" key="4">
    <source>
        <dbReference type="ARBA" id="ARBA00016327"/>
    </source>
</evidence>
<dbReference type="CDD" id="cd04467">
    <property type="entry name" value="S1_aIF5A"/>
    <property type="match status" value="1"/>
</dbReference>
<dbReference type="PROSITE" id="PS00302">
    <property type="entry name" value="IF5A_HYPUSINE"/>
    <property type="match status" value="1"/>
</dbReference>
<evidence type="ECO:0000313" key="14">
    <source>
        <dbReference type="Proteomes" id="UP000510821"/>
    </source>
</evidence>
<dbReference type="Gene3D" id="2.40.50.140">
    <property type="entry name" value="Nucleic acid-binding proteins"/>
    <property type="match status" value="1"/>
</dbReference>
<evidence type="ECO:0000256" key="9">
    <source>
        <dbReference type="ARBA" id="ARBA00032030"/>
    </source>
</evidence>
<dbReference type="Pfam" id="PF01287">
    <property type="entry name" value="eIF-5a"/>
    <property type="match status" value="1"/>
</dbReference>
<evidence type="ECO:0000256" key="2">
    <source>
        <dbReference type="ARBA" id="ARBA00004496"/>
    </source>
</evidence>
<organism evidence="13 14">
    <name type="scientific">Fermentimicrarchaeum limneticum</name>
    <dbReference type="NCBI Taxonomy" id="2795018"/>
    <lineage>
        <taxon>Archaea</taxon>
        <taxon>Candidatus Micrarchaeota</taxon>
        <taxon>Candidatus Fermentimicrarchaeales</taxon>
        <taxon>Candidatus Fermentimicrarchaeaceae</taxon>
        <taxon>Candidatus Fermentimicrarchaeum</taxon>
    </lineage>
</organism>
<dbReference type="Gene3D" id="2.30.30.30">
    <property type="match status" value="1"/>
</dbReference>
<accession>A0A7D6BN11</accession>
<sequence>MTEKVFGVMKDLKVGKYVLIDDVPCRIVGIESSAPGKHGAAKMRVTAMGIFDSQKRTLLKPADADAEIPIIERKTGQVVSISGDNAQIMDLADYSTFEITIPQDMKNEVAAGKEVEYMESMGKKIIMRVRG</sequence>
<comment type="similarity">
    <text evidence="3 11">Belongs to the eIF-5A family.</text>
</comment>
<evidence type="ECO:0000256" key="1">
    <source>
        <dbReference type="ARBA" id="ARBA00003980"/>
    </source>
</evidence>
<dbReference type="SUPFAM" id="SSF50104">
    <property type="entry name" value="Translation proteins SH3-like domain"/>
    <property type="match status" value="1"/>
</dbReference>
<evidence type="ECO:0000259" key="12">
    <source>
        <dbReference type="SMART" id="SM01376"/>
    </source>
</evidence>
<evidence type="ECO:0000256" key="6">
    <source>
        <dbReference type="ARBA" id="ARBA00022540"/>
    </source>
</evidence>
<evidence type="ECO:0000256" key="8">
    <source>
        <dbReference type="ARBA" id="ARBA00023071"/>
    </source>
</evidence>
<dbReference type="InterPro" id="IPR022847">
    <property type="entry name" value="Transl_elong_IF5A_arc"/>
</dbReference>
<dbReference type="PIRSF" id="PIRSF003025">
    <property type="entry name" value="eIF5A"/>
    <property type="match status" value="1"/>
</dbReference>
<dbReference type="InterPro" id="IPR012340">
    <property type="entry name" value="NA-bd_OB-fold"/>
</dbReference>
<evidence type="ECO:0000256" key="7">
    <source>
        <dbReference type="ARBA" id="ARBA00022917"/>
    </source>
</evidence>
<dbReference type="Pfam" id="PF21485">
    <property type="entry name" value="IF5A-like_N"/>
    <property type="match status" value="1"/>
</dbReference>
<dbReference type="InterPro" id="IPR014722">
    <property type="entry name" value="Rib_uL2_dom2"/>
</dbReference>
<dbReference type="GO" id="GO:0045901">
    <property type="term" value="P:positive regulation of translational elongation"/>
    <property type="evidence" value="ECO:0007669"/>
    <property type="project" value="InterPro"/>
</dbReference>
<dbReference type="GO" id="GO:0043022">
    <property type="term" value="F:ribosome binding"/>
    <property type="evidence" value="ECO:0007669"/>
    <property type="project" value="InterPro"/>
</dbReference>
<keyword evidence="6 11" id="KW-0396">Initiation factor</keyword>
<protein>
    <recommendedName>
        <fullName evidence="4 11">Translation initiation factor 5A</fullName>
    </recommendedName>
    <alternativeName>
        <fullName evidence="10 11">Hypusine-containing protein</fullName>
    </alternativeName>
    <alternativeName>
        <fullName evidence="9 11">eIF-5A</fullName>
    </alternativeName>
</protein>
<comment type="function">
    <text evidence="1 11">Functions by promoting the formation of the first peptide bond.</text>
</comment>
<evidence type="ECO:0000313" key="13">
    <source>
        <dbReference type="EMBL" id="QLJ52342.1"/>
    </source>
</evidence>
<feature type="domain" description="Translation initiation factor 5A C-terminal" evidence="12">
    <location>
        <begin position="70"/>
        <end position="130"/>
    </location>
</feature>
<feature type="modified residue" description="Hypusine" evidence="11">
    <location>
        <position position="37"/>
    </location>
</feature>
<reference evidence="14" key="1">
    <citation type="submission" date="2020-07" db="EMBL/GenBank/DDBJ databases">
        <title>Metabolic diversity and evolutionary history of the archaeal phylum ###Micrarchaeota### uncovered from a freshwater lake metagenome.</title>
        <authorList>
            <person name="Kadnikov V.V."/>
            <person name="Savvichev A.S."/>
            <person name="Mardanov A.V."/>
            <person name="Beletsky A.V."/>
            <person name="Chupakov A.V."/>
            <person name="Kokryatskaya N.M."/>
            <person name="Pimenov N.V."/>
            <person name="Ravin N.V."/>
        </authorList>
    </citation>
    <scope>NUCLEOTIDE SEQUENCE [LARGE SCALE GENOMIC DNA]</scope>
</reference>
<dbReference type="PANTHER" id="PTHR11673">
    <property type="entry name" value="TRANSLATION INITIATION FACTOR 5A FAMILY MEMBER"/>
    <property type="match status" value="1"/>
</dbReference>
<dbReference type="InterPro" id="IPR019769">
    <property type="entry name" value="Trans_elong_IF5A_hypusine_site"/>
</dbReference>
<keyword evidence="8 11" id="KW-0385">Hypusine</keyword>
<dbReference type="GO" id="GO:0003743">
    <property type="term" value="F:translation initiation factor activity"/>
    <property type="evidence" value="ECO:0007669"/>
    <property type="project" value="UniProtKB-UniRule"/>
</dbReference>
<dbReference type="InterPro" id="IPR020189">
    <property type="entry name" value="IF5A_C"/>
</dbReference>
<dbReference type="GO" id="GO:0003746">
    <property type="term" value="F:translation elongation factor activity"/>
    <property type="evidence" value="ECO:0007669"/>
    <property type="project" value="InterPro"/>
</dbReference>
<dbReference type="AlphaFoldDB" id="A0A7D6BN11"/>
<dbReference type="NCBIfam" id="TIGR00037">
    <property type="entry name" value="eIF_5A"/>
    <property type="match status" value="1"/>
</dbReference>
<dbReference type="SMART" id="SM01376">
    <property type="entry name" value="eIF-5a"/>
    <property type="match status" value="1"/>
</dbReference>
<dbReference type="GO" id="GO:0003723">
    <property type="term" value="F:RNA binding"/>
    <property type="evidence" value="ECO:0007669"/>
    <property type="project" value="InterPro"/>
</dbReference>
<evidence type="ECO:0000256" key="3">
    <source>
        <dbReference type="ARBA" id="ARBA00006016"/>
    </source>
</evidence>
<proteinExistence type="inferred from homology"/>
<evidence type="ECO:0000256" key="5">
    <source>
        <dbReference type="ARBA" id="ARBA00022490"/>
    </source>
</evidence>
<dbReference type="NCBIfam" id="NF003076">
    <property type="entry name" value="PRK03999.1"/>
    <property type="match status" value="1"/>
</dbReference>
<dbReference type="SUPFAM" id="SSF50249">
    <property type="entry name" value="Nucleic acid-binding proteins"/>
    <property type="match status" value="1"/>
</dbReference>
<dbReference type="GO" id="GO:0005737">
    <property type="term" value="C:cytoplasm"/>
    <property type="evidence" value="ECO:0007669"/>
    <property type="project" value="UniProtKB-SubCell"/>
</dbReference>
<dbReference type="Proteomes" id="UP000510821">
    <property type="component" value="Chromosome"/>
</dbReference>
<dbReference type="HAMAP" id="MF_00085">
    <property type="entry name" value="eIF_5A"/>
    <property type="match status" value="1"/>
</dbReference>